<dbReference type="AlphaFoldDB" id="K0ERF7"/>
<dbReference type="Proteomes" id="UP000006304">
    <property type="component" value="Chromosome"/>
</dbReference>
<proteinExistence type="predicted"/>
<dbReference type="KEGG" id="nbr:O3I_022140"/>
<dbReference type="HOGENOM" id="CLU_2602476_0_0_11"/>
<evidence type="ECO:0000313" key="2">
    <source>
        <dbReference type="Proteomes" id="UP000006304"/>
    </source>
</evidence>
<reference evidence="1 2" key="1">
    <citation type="journal article" date="2012" name="J. Bacteriol.">
        <title>Complete genome sequence of Nocardia brasiliensis HUJEG-1.</title>
        <authorList>
            <person name="Vera-Cabrera L."/>
            <person name="Ortiz-Lopez R."/>
            <person name="Elizondo-Gonzalez R."/>
            <person name="Perez-Maya A.A."/>
            <person name="Ocampo-Candiani J."/>
        </authorList>
    </citation>
    <scope>NUCLEOTIDE SEQUENCE [LARGE SCALE GENOMIC DNA]</scope>
    <source>
        <strain evidence="2">ATCC 700358</strain>
    </source>
</reference>
<dbReference type="STRING" id="1133849.O3I_022140"/>
<gene>
    <name evidence="1" type="ORF">O3I_022140</name>
</gene>
<accession>K0ERF7</accession>
<dbReference type="EMBL" id="CP003876">
    <property type="protein sequence ID" value="AFU02383.1"/>
    <property type="molecule type" value="Genomic_DNA"/>
</dbReference>
<name>K0ERF7_NOCB7</name>
<keyword evidence="2" id="KW-1185">Reference proteome</keyword>
<evidence type="ECO:0000313" key="1">
    <source>
        <dbReference type="EMBL" id="AFU02383.1"/>
    </source>
</evidence>
<protein>
    <submittedName>
        <fullName evidence="1">Uncharacterized protein</fullName>
    </submittedName>
</protein>
<organism evidence="1 2">
    <name type="scientific">Nocardia brasiliensis (strain ATCC 700358 / HUJEG-1)</name>
    <dbReference type="NCBI Taxonomy" id="1133849"/>
    <lineage>
        <taxon>Bacteria</taxon>
        <taxon>Bacillati</taxon>
        <taxon>Actinomycetota</taxon>
        <taxon>Actinomycetes</taxon>
        <taxon>Mycobacteriales</taxon>
        <taxon>Nocardiaceae</taxon>
        <taxon>Nocardia</taxon>
    </lineage>
</organism>
<sequence>MTSARQGAESFVPVVADLRSDFAAEQVPCAGTKVIGRVAEGHFLCKGGVFGGCPVFTVGSAACRSRADGDLRRGVRRVW</sequence>